<dbReference type="AlphaFoldDB" id="A0A388JTA4"/>
<evidence type="ECO:0000313" key="3">
    <source>
        <dbReference type="Proteomes" id="UP000265515"/>
    </source>
</evidence>
<feature type="region of interest" description="Disordered" evidence="1">
    <location>
        <begin position="1"/>
        <end position="20"/>
    </location>
</feature>
<protein>
    <submittedName>
        <fullName evidence="2">Uncharacterized protein</fullName>
    </submittedName>
</protein>
<dbReference type="Proteomes" id="UP000265515">
    <property type="component" value="Unassembled WGS sequence"/>
</dbReference>
<evidence type="ECO:0000256" key="1">
    <source>
        <dbReference type="SAM" id="MobiDB-lite"/>
    </source>
</evidence>
<comment type="caution">
    <text evidence="2">The sequence shown here is derived from an EMBL/GenBank/DDBJ whole genome shotgun (WGS) entry which is preliminary data.</text>
</comment>
<reference evidence="2 3" key="1">
    <citation type="journal article" date="2018" name="Cell">
        <title>The Chara Genome: Secondary Complexity and Implications for Plant Terrestrialization.</title>
        <authorList>
            <person name="Nishiyama T."/>
            <person name="Sakayama H."/>
            <person name="Vries J.D."/>
            <person name="Buschmann H."/>
            <person name="Saint-Marcoux D."/>
            <person name="Ullrich K.K."/>
            <person name="Haas F.B."/>
            <person name="Vanderstraeten L."/>
            <person name="Becker D."/>
            <person name="Lang D."/>
            <person name="Vosolsobe S."/>
            <person name="Rombauts S."/>
            <person name="Wilhelmsson P.K.I."/>
            <person name="Janitza P."/>
            <person name="Kern R."/>
            <person name="Heyl A."/>
            <person name="Rumpler F."/>
            <person name="Villalobos L.I.A.C."/>
            <person name="Clay J.M."/>
            <person name="Skokan R."/>
            <person name="Toyoda A."/>
            <person name="Suzuki Y."/>
            <person name="Kagoshima H."/>
            <person name="Schijlen E."/>
            <person name="Tajeshwar N."/>
            <person name="Catarino B."/>
            <person name="Hetherington A.J."/>
            <person name="Saltykova A."/>
            <person name="Bonnot C."/>
            <person name="Breuninger H."/>
            <person name="Symeonidi A."/>
            <person name="Radhakrishnan G.V."/>
            <person name="Van Nieuwerburgh F."/>
            <person name="Deforce D."/>
            <person name="Chang C."/>
            <person name="Karol K.G."/>
            <person name="Hedrich R."/>
            <person name="Ulvskov P."/>
            <person name="Glockner G."/>
            <person name="Delwiche C.F."/>
            <person name="Petrasek J."/>
            <person name="Van de Peer Y."/>
            <person name="Friml J."/>
            <person name="Beilby M."/>
            <person name="Dolan L."/>
            <person name="Kohara Y."/>
            <person name="Sugano S."/>
            <person name="Fujiyama A."/>
            <person name="Delaux P.-M."/>
            <person name="Quint M."/>
            <person name="TheiBen G."/>
            <person name="Hagemann M."/>
            <person name="Harholt J."/>
            <person name="Dunand C."/>
            <person name="Zachgo S."/>
            <person name="Langdale J."/>
            <person name="Maumus F."/>
            <person name="Straeten D.V.D."/>
            <person name="Gould S.B."/>
            <person name="Rensing S.A."/>
        </authorList>
    </citation>
    <scope>NUCLEOTIDE SEQUENCE [LARGE SCALE GENOMIC DNA]</scope>
    <source>
        <strain evidence="2 3">S276</strain>
    </source>
</reference>
<gene>
    <name evidence="2" type="ORF">CBR_g18631</name>
</gene>
<dbReference type="EMBL" id="BFEA01000016">
    <property type="protein sequence ID" value="GBG61036.1"/>
    <property type="molecule type" value="Genomic_DNA"/>
</dbReference>
<sequence length="76" mass="8199">MDDDGKDGDKGDASCVEDESTTKRLLVDGDKGDASCVEDESTTKRLLVKGCEGYGLPTSSSELRMVECHVSNERVK</sequence>
<accession>A0A388JTA4</accession>
<proteinExistence type="predicted"/>
<name>A0A388JTA4_CHABU</name>
<organism evidence="2 3">
    <name type="scientific">Chara braunii</name>
    <name type="common">Braun's stonewort</name>
    <dbReference type="NCBI Taxonomy" id="69332"/>
    <lineage>
        <taxon>Eukaryota</taxon>
        <taxon>Viridiplantae</taxon>
        <taxon>Streptophyta</taxon>
        <taxon>Charophyceae</taxon>
        <taxon>Charales</taxon>
        <taxon>Characeae</taxon>
        <taxon>Chara</taxon>
    </lineage>
</organism>
<keyword evidence="3" id="KW-1185">Reference proteome</keyword>
<evidence type="ECO:0000313" key="2">
    <source>
        <dbReference type="EMBL" id="GBG61036.1"/>
    </source>
</evidence>
<dbReference type="Gramene" id="GBG61036">
    <property type="protein sequence ID" value="GBG61036"/>
    <property type="gene ID" value="CBR_g18631"/>
</dbReference>